<dbReference type="InterPro" id="IPR006094">
    <property type="entry name" value="Oxid_FAD_bind_N"/>
</dbReference>
<dbReference type="InterPro" id="IPR016167">
    <property type="entry name" value="FAD-bd_PCMH_sub1"/>
</dbReference>
<gene>
    <name evidence="8" type="ORF">GCM10017790_09140</name>
</gene>
<comment type="similarity">
    <text evidence="2">Belongs to the oxygen-dependent FAD-linked oxidoreductase family.</text>
</comment>
<keyword evidence="9" id="KW-1185">Reference proteome</keyword>
<dbReference type="InterPro" id="IPR016169">
    <property type="entry name" value="FAD-bd_PCMH_sub2"/>
</dbReference>
<dbReference type="Gene3D" id="3.30.43.10">
    <property type="entry name" value="Uridine Diphospho-n-acetylenolpyruvylglucosamine Reductase, domain 2"/>
    <property type="match status" value="1"/>
</dbReference>
<evidence type="ECO:0000256" key="4">
    <source>
        <dbReference type="ARBA" id="ARBA00022827"/>
    </source>
</evidence>
<dbReference type="InterPro" id="IPR016166">
    <property type="entry name" value="FAD-bd_PCMH"/>
</dbReference>
<evidence type="ECO:0000256" key="6">
    <source>
        <dbReference type="SAM" id="MobiDB-lite"/>
    </source>
</evidence>
<keyword evidence="3" id="KW-0285">Flavoprotein</keyword>
<dbReference type="InterPro" id="IPR050416">
    <property type="entry name" value="FAD-linked_Oxidoreductase"/>
</dbReference>
<evidence type="ECO:0000313" key="9">
    <source>
        <dbReference type="Proteomes" id="UP000635387"/>
    </source>
</evidence>
<dbReference type="Gene3D" id="3.30.465.10">
    <property type="match status" value="1"/>
</dbReference>
<dbReference type="Gene3D" id="3.40.462.20">
    <property type="match status" value="1"/>
</dbReference>
<evidence type="ECO:0000313" key="8">
    <source>
        <dbReference type="EMBL" id="GHH05341.1"/>
    </source>
</evidence>
<dbReference type="PROSITE" id="PS51387">
    <property type="entry name" value="FAD_PCMH"/>
    <property type="match status" value="1"/>
</dbReference>
<organism evidence="8 9">
    <name type="scientific">Amycolatopsis oliviviridis</name>
    <dbReference type="NCBI Taxonomy" id="1471590"/>
    <lineage>
        <taxon>Bacteria</taxon>
        <taxon>Bacillati</taxon>
        <taxon>Actinomycetota</taxon>
        <taxon>Actinomycetes</taxon>
        <taxon>Pseudonocardiales</taxon>
        <taxon>Pseudonocardiaceae</taxon>
        <taxon>Amycolatopsis</taxon>
    </lineage>
</organism>
<dbReference type="PANTHER" id="PTHR42973:SF39">
    <property type="entry name" value="FAD-BINDING PCMH-TYPE DOMAIN-CONTAINING PROTEIN"/>
    <property type="match status" value="1"/>
</dbReference>
<keyword evidence="5" id="KW-0560">Oxidoreductase</keyword>
<dbReference type="InterPro" id="IPR012951">
    <property type="entry name" value="BBE"/>
</dbReference>
<feature type="compositionally biased region" description="Polar residues" evidence="6">
    <location>
        <begin position="1"/>
        <end position="16"/>
    </location>
</feature>
<comment type="caution">
    <text evidence="8">The sequence shown here is derived from an EMBL/GenBank/DDBJ whole genome shotgun (WGS) entry which is preliminary data.</text>
</comment>
<evidence type="ECO:0000259" key="7">
    <source>
        <dbReference type="PROSITE" id="PS51387"/>
    </source>
</evidence>
<accession>A0ABQ3L9B0</accession>
<evidence type="ECO:0000256" key="1">
    <source>
        <dbReference type="ARBA" id="ARBA00001974"/>
    </source>
</evidence>
<dbReference type="Pfam" id="PF01565">
    <property type="entry name" value="FAD_binding_4"/>
    <property type="match status" value="1"/>
</dbReference>
<dbReference type="Pfam" id="PF08031">
    <property type="entry name" value="BBE"/>
    <property type="match status" value="1"/>
</dbReference>
<evidence type="ECO:0000256" key="3">
    <source>
        <dbReference type="ARBA" id="ARBA00022630"/>
    </source>
</evidence>
<dbReference type="InterPro" id="IPR036318">
    <property type="entry name" value="FAD-bd_PCMH-like_sf"/>
</dbReference>
<dbReference type="EMBL" id="BNAY01000001">
    <property type="protein sequence ID" value="GHH05341.1"/>
    <property type="molecule type" value="Genomic_DNA"/>
</dbReference>
<feature type="domain" description="FAD-binding PCMH-type" evidence="7">
    <location>
        <begin position="55"/>
        <end position="224"/>
    </location>
</feature>
<reference evidence="9" key="1">
    <citation type="journal article" date="2019" name="Int. J. Syst. Evol. Microbiol.">
        <title>The Global Catalogue of Microorganisms (GCM) 10K type strain sequencing project: providing services to taxonomists for standard genome sequencing and annotation.</title>
        <authorList>
            <consortium name="The Broad Institute Genomics Platform"/>
            <consortium name="The Broad Institute Genome Sequencing Center for Infectious Disease"/>
            <person name="Wu L."/>
            <person name="Ma J."/>
        </authorList>
    </citation>
    <scope>NUCLEOTIDE SEQUENCE [LARGE SCALE GENOMIC DNA]</scope>
    <source>
        <strain evidence="9">CGMCC 4.7683</strain>
    </source>
</reference>
<dbReference type="Proteomes" id="UP000635387">
    <property type="component" value="Unassembled WGS sequence"/>
</dbReference>
<dbReference type="RefSeq" id="WP_191251994.1">
    <property type="nucleotide sequence ID" value="NZ_BNAY01000001.1"/>
</dbReference>
<proteinExistence type="inferred from homology"/>
<dbReference type="SUPFAM" id="SSF56176">
    <property type="entry name" value="FAD-binding/transporter-associated domain-like"/>
    <property type="match status" value="1"/>
</dbReference>
<keyword evidence="4" id="KW-0274">FAD</keyword>
<comment type="cofactor">
    <cofactor evidence="1">
        <name>FAD</name>
        <dbReference type="ChEBI" id="CHEBI:57692"/>
    </cofactor>
</comment>
<name>A0ABQ3L9B0_9PSEU</name>
<sequence length="475" mass="50497">MEPTSGRTPSQFSFQAGQKPASRLVDRLRDILESPVIGPGDPGYDRARASFNTLTDHRPQAVVRAESADDVARAVGLAREIQIPIAVQTTGHGMGTSAPDSALLIELRHLDDVEVDPDGRTARVGGGATWDQVVAATAPWQLAPPIGSTGDVGVAGYVTGGGVSFLGRQYGYAADNVREIELITPDGCRRRLTAHDEPELFWAVRGGKSNFGVVTSLVIDLMPVSEVYAGVLTFGADSVERAFHGFLAWTRTVTDATTSVAVFRRLPRANEPSMAPHDRCELVINVVHVGSASSGRRELAGLRELCPDDDTVTAHPVARINALIPGPTQPGTFVSASGLLSGIDTARADRVLRAVGPEVKLSPGLIEVRHLGGRFSKAPETPNAIAHRDAAFALYVTNPAISVVHAAALASEHRALLATLGPGLTGGRIPTFLGTSDVAPDAVASAYATADWARLRELKRRWDPDNLFRVNHNIR</sequence>
<protein>
    <submittedName>
        <fullName evidence="8">Oxidoreductase</fullName>
    </submittedName>
</protein>
<evidence type="ECO:0000256" key="5">
    <source>
        <dbReference type="ARBA" id="ARBA00023002"/>
    </source>
</evidence>
<dbReference type="PANTHER" id="PTHR42973">
    <property type="entry name" value="BINDING OXIDOREDUCTASE, PUTATIVE (AFU_ORTHOLOGUE AFUA_1G17690)-RELATED"/>
    <property type="match status" value="1"/>
</dbReference>
<feature type="region of interest" description="Disordered" evidence="6">
    <location>
        <begin position="1"/>
        <end position="21"/>
    </location>
</feature>
<evidence type="ECO:0000256" key="2">
    <source>
        <dbReference type="ARBA" id="ARBA00005466"/>
    </source>
</evidence>